<name>A0A2M8TW46_PREIN</name>
<feature type="transmembrane region" description="Helical" evidence="10">
    <location>
        <begin position="225"/>
        <end position="248"/>
    </location>
</feature>
<evidence type="ECO:0000259" key="11">
    <source>
        <dbReference type="SMART" id="SM00756"/>
    </source>
</evidence>
<comment type="caution">
    <text evidence="12">The sequence shown here is derived from an EMBL/GenBank/DDBJ whole genome shotgun (WGS) entry which is preliminary data.</text>
</comment>
<keyword evidence="9" id="KW-0676">Redox-active center</keyword>
<evidence type="ECO:0000256" key="1">
    <source>
        <dbReference type="ARBA" id="ARBA00004141"/>
    </source>
</evidence>
<evidence type="ECO:0000256" key="10">
    <source>
        <dbReference type="SAM" id="Phobius"/>
    </source>
</evidence>
<sequence>MMNTEEVCKEIIQSIRGKVSHEKYTDFFLSHPYSNTALAISDFFLEQGIQTSSYLIKRQDIKLLKDCTPFIIQVKSENNKLFGIVYNIDVTTAFWYNPIKNRKENISISLLQKLFSGFVLIIDNTKKIAHKPNIKSYIRDFFNKDFTFMIYSLMTLSSLVFILRIYPTFSFNIIINFILIAIGVFICLSIINYENGESIYLKKICHKKKTIDCDSIIHSQGSKVFGVHLSSIGLSYFSGLLLICAINSTVVLNSLLWIYLLSSIFIIYSLYYQIILVKKICTMCMSIIVINIGLAVNLFFVADTSFNIKDIKEIGSVIICMYTAFILIQTYINGKYKNKEFKREKYTLTRLKNRKDIFMKILMQQRKIESLTDNIGIVFGPSTAEYKITIITNPCCYWCKELHKETHNLLWSRSNIKIQIIFNVPSSSSNMELEVSRAILGRAASPSTYYASNEILDFWFEKSYNNLSLFKKRFIFPKTILEAQDNKINEMYFWCKSEKLYTTPSILINGFLMPDEYELKEVLYMI</sequence>
<dbReference type="Gene3D" id="3.40.30.10">
    <property type="entry name" value="Glutaredoxin"/>
    <property type="match status" value="1"/>
</dbReference>
<feature type="transmembrane region" description="Helical" evidence="10">
    <location>
        <begin position="283"/>
        <end position="302"/>
    </location>
</feature>
<keyword evidence="3 10" id="KW-0812">Transmembrane</keyword>
<dbReference type="InterPro" id="IPR038354">
    <property type="entry name" value="VKOR_sf"/>
</dbReference>
<evidence type="ECO:0000256" key="6">
    <source>
        <dbReference type="ARBA" id="ARBA00023002"/>
    </source>
</evidence>
<dbReference type="AlphaFoldDB" id="A0A2M8TW46"/>
<evidence type="ECO:0000256" key="4">
    <source>
        <dbReference type="ARBA" id="ARBA00022719"/>
    </source>
</evidence>
<evidence type="ECO:0000256" key="2">
    <source>
        <dbReference type="ARBA" id="ARBA00006214"/>
    </source>
</evidence>
<feature type="transmembrane region" description="Helical" evidence="10">
    <location>
        <begin position="148"/>
        <end position="167"/>
    </location>
</feature>
<evidence type="ECO:0000256" key="8">
    <source>
        <dbReference type="ARBA" id="ARBA00023157"/>
    </source>
</evidence>
<protein>
    <recommendedName>
        <fullName evidence="11">Vitamin K epoxide reductase domain-containing protein</fullName>
    </recommendedName>
</protein>
<comment type="subcellular location">
    <subcellularLocation>
        <location evidence="1">Membrane</location>
        <topology evidence="1">Multi-pass membrane protein</topology>
    </subcellularLocation>
</comment>
<dbReference type="Proteomes" id="UP000229884">
    <property type="component" value="Unassembled WGS sequence"/>
</dbReference>
<reference evidence="12 13" key="1">
    <citation type="submission" date="2017-11" db="EMBL/GenBank/DDBJ databases">
        <title>Genome sequencing of Prevotella intermedia KCOM 2832.</title>
        <authorList>
            <person name="Kook J.-K."/>
            <person name="Park S.-N."/>
            <person name="Lim Y.K."/>
        </authorList>
    </citation>
    <scope>NUCLEOTIDE SEQUENCE [LARGE SCALE GENOMIC DNA]</scope>
    <source>
        <strain evidence="12 13">KCOM 2832</strain>
    </source>
</reference>
<dbReference type="GO" id="GO:0048038">
    <property type="term" value="F:quinone binding"/>
    <property type="evidence" value="ECO:0007669"/>
    <property type="project" value="UniProtKB-KW"/>
</dbReference>
<dbReference type="InterPro" id="IPR036249">
    <property type="entry name" value="Thioredoxin-like_sf"/>
</dbReference>
<dbReference type="SUPFAM" id="SSF52833">
    <property type="entry name" value="Thioredoxin-like"/>
    <property type="match status" value="1"/>
</dbReference>
<feature type="transmembrane region" description="Helical" evidence="10">
    <location>
        <begin position="254"/>
        <end position="271"/>
    </location>
</feature>
<evidence type="ECO:0000256" key="7">
    <source>
        <dbReference type="ARBA" id="ARBA00023136"/>
    </source>
</evidence>
<keyword evidence="5 10" id="KW-1133">Transmembrane helix</keyword>
<proteinExistence type="inferred from homology"/>
<comment type="similarity">
    <text evidence="2">Belongs to the VKOR family.</text>
</comment>
<keyword evidence="7 10" id="KW-0472">Membrane</keyword>
<evidence type="ECO:0000313" key="12">
    <source>
        <dbReference type="EMBL" id="PJI28155.1"/>
    </source>
</evidence>
<evidence type="ECO:0000313" key="13">
    <source>
        <dbReference type="Proteomes" id="UP000229884"/>
    </source>
</evidence>
<feature type="domain" description="Vitamin K epoxide reductase" evidence="11">
    <location>
        <begin position="167"/>
        <end position="302"/>
    </location>
</feature>
<accession>A0A2M8TW46</accession>
<evidence type="ECO:0000256" key="9">
    <source>
        <dbReference type="ARBA" id="ARBA00023284"/>
    </source>
</evidence>
<feature type="transmembrane region" description="Helical" evidence="10">
    <location>
        <begin position="314"/>
        <end position="332"/>
    </location>
</feature>
<evidence type="ECO:0000256" key="5">
    <source>
        <dbReference type="ARBA" id="ARBA00022989"/>
    </source>
</evidence>
<dbReference type="InterPro" id="IPR012932">
    <property type="entry name" value="VKOR"/>
</dbReference>
<dbReference type="EMBL" id="PENG01000001">
    <property type="protein sequence ID" value="PJI28155.1"/>
    <property type="molecule type" value="Genomic_DNA"/>
</dbReference>
<dbReference type="Gene3D" id="1.20.1440.130">
    <property type="entry name" value="VKOR domain"/>
    <property type="match status" value="1"/>
</dbReference>
<keyword evidence="6" id="KW-0560">Oxidoreductase</keyword>
<dbReference type="SMART" id="SM00756">
    <property type="entry name" value="VKc"/>
    <property type="match status" value="1"/>
</dbReference>
<dbReference type="GO" id="GO:0016491">
    <property type="term" value="F:oxidoreductase activity"/>
    <property type="evidence" value="ECO:0007669"/>
    <property type="project" value="UniProtKB-KW"/>
</dbReference>
<keyword evidence="4" id="KW-0874">Quinone</keyword>
<gene>
    <name evidence="12" type="ORF">CTM58_08770</name>
</gene>
<dbReference type="Gene3D" id="3.90.70.10">
    <property type="entry name" value="Cysteine proteinases"/>
    <property type="match status" value="1"/>
</dbReference>
<evidence type="ECO:0000256" key="3">
    <source>
        <dbReference type="ARBA" id="ARBA00022692"/>
    </source>
</evidence>
<keyword evidence="8" id="KW-1015">Disulfide bond</keyword>
<dbReference type="RefSeq" id="WP_100370948.1">
    <property type="nucleotide sequence ID" value="NZ_PENG01000001.1"/>
</dbReference>
<dbReference type="Pfam" id="PF07884">
    <property type="entry name" value="VKOR"/>
    <property type="match status" value="1"/>
</dbReference>
<dbReference type="GO" id="GO:0016020">
    <property type="term" value="C:membrane"/>
    <property type="evidence" value="ECO:0007669"/>
    <property type="project" value="UniProtKB-SubCell"/>
</dbReference>
<organism evidence="12 13">
    <name type="scientific">Prevotella intermedia</name>
    <dbReference type="NCBI Taxonomy" id="28131"/>
    <lineage>
        <taxon>Bacteria</taxon>
        <taxon>Pseudomonadati</taxon>
        <taxon>Bacteroidota</taxon>
        <taxon>Bacteroidia</taxon>
        <taxon>Bacteroidales</taxon>
        <taxon>Prevotellaceae</taxon>
        <taxon>Prevotella</taxon>
    </lineage>
</organism>
<feature type="transmembrane region" description="Helical" evidence="10">
    <location>
        <begin position="173"/>
        <end position="193"/>
    </location>
</feature>
<dbReference type="CDD" id="cd12921">
    <property type="entry name" value="VKOR_4"/>
    <property type="match status" value="1"/>
</dbReference>